<name>A0A8B8C606_CRAVI</name>
<dbReference type="AlphaFoldDB" id="A0A8B8C606"/>
<evidence type="ECO:0000313" key="4">
    <source>
        <dbReference type="RefSeq" id="XP_022311142.1"/>
    </source>
</evidence>
<feature type="compositionally biased region" description="Low complexity" evidence="1">
    <location>
        <begin position="93"/>
        <end position="132"/>
    </location>
</feature>
<dbReference type="RefSeq" id="XP_022311142.1">
    <property type="nucleotide sequence ID" value="XM_022455434.1"/>
</dbReference>
<feature type="compositionally biased region" description="Polar residues" evidence="1">
    <location>
        <begin position="62"/>
        <end position="85"/>
    </location>
</feature>
<sequence length="440" mass="47679">MSFLNFSKTKILQLEEILIDFLKQAPHKKGGPKSQKDLEQQSPYQTQNSEKTRLFNHKQFRKSTPATSTVQSSQETKSTPATSTVQSSEETKSTPTTSTVQSSEETKSTPASSTVQSSEGTTSTTSTVQSSEAAVETTKTGQEGGRAPTSVTRVNRTTTSTPTRSPPSGGSTYTIIVITASCVGVILAAALVFLLLRKKRGTATIHRLPSPLPVPHFSPIYTPPSPPLSIDSSTPLQTPSLFSSETSSKSDKSLFDVSTIPAQPMVPAAASKPHGQEPWSPIALGPTPTLQNEPMEVDDIQQEMNPLTMETEETLSTRPGPSQIGFEPVTVKMLPTESMRESTSTRTTSKLITTLMTTKRSLTSPRPIKRESTQMRSIKMGMTDKTTPSREMTSRPINRTAWCATIQVQVGRSDWPQGRPLVTLLLPHVPPGIPHGNLHT</sequence>
<keyword evidence="2" id="KW-0812">Transmembrane</keyword>
<organism evidence="3 4">
    <name type="scientific">Crassostrea virginica</name>
    <name type="common">Eastern oyster</name>
    <dbReference type="NCBI Taxonomy" id="6565"/>
    <lineage>
        <taxon>Eukaryota</taxon>
        <taxon>Metazoa</taxon>
        <taxon>Spiralia</taxon>
        <taxon>Lophotrochozoa</taxon>
        <taxon>Mollusca</taxon>
        <taxon>Bivalvia</taxon>
        <taxon>Autobranchia</taxon>
        <taxon>Pteriomorphia</taxon>
        <taxon>Ostreida</taxon>
        <taxon>Ostreoidea</taxon>
        <taxon>Ostreidae</taxon>
        <taxon>Crassostrea</taxon>
    </lineage>
</organism>
<dbReference type="GeneID" id="111116439"/>
<keyword evidence="2" id="KW-1133">Transmembrane helix</keyword>
<feature type="compositionally biased region" description="Polar residues" evidence="1">
    <location>
        <begin position="230"/>
        <end position="239"/>
    </location>
</feature>
<evidence type="ECO:0000256" key="1">
    <source>
        <dbReference type="SAM" id="MobiDB-lite"/>
    </source>
</evidence>
<gene>
    <name evidence="4" type="primary">LOC111116439</name>
</gene>
<keyword evidence="3" id="KW-1185">Reference proteome</keyword>
<dbReference type="OrthoDB" id="6218056at2759"/>
<keyword evidence="2" id="KW-0472">Membrane</keyword>
<proteinExistence type="predicted"/>
<accession>A0A8B8C606</accession>
<feature type="region of interest" description="Disordered" evidence="1">
    <location>
        <begin position="223"/>
        <end position="248"/>
    </location>
</feature>
<protein>
    <submittedName>
        <fullName evidence="4">Cell wall protein DAN4-like</fullName>
    </submittedName>
</protein>
<feature type="transmembrane region" description="Helical" evidence="2">
    <location>
        <begin position="173"/>
        <end position="196"/>
    </location>
</feature>
<dbReference type="Proteomes" id="UP000694844">
    <property type="component" value="Chromosome 10"/>
</dbReference>
<feature type="region of interest" description="Disordered" evidence="1">
    <location>
        <begin position="26"/>
        <end position="171"/>
    </location>
</feature>
<evidence type="ECO:0000313" key="3">
    <source>
        <dbReference type="Proteomes" id="UP000694844"/>
    </source>
</evidence>
<feature type="compositionally biased region" description="Low complexity" evidence="1">
    <location>
        <begin position="148"/>
        <end position="171"/>
    </location>
</feature>
<feature type="compositionally biased region" description="Polar residues" evidence="1">
    <location>
        <begin position="40"/>
        <end position="49"/>
    </location>
</feature>
<reference evidence="4" key="1">
    <citation type="submission" date="2025-08" db="UniProtKB">
        <authorList>
            <consortium name="RefSeq"/>
        </authorList>
    </citation>
    <scope>IDENTIFICATION</scope>
    <source>
        <tissue evidence="4">Whole sample</tissue>
    </source>
</reference>
<dbReference type="KEGG" id="cvn:111116439"/>
<evidence type="ECO:0000256" key="2">
    <source>
        <dbReference type="SAM" id="Phobius"/>
    </source>
</evidence>